<evidence type="ECO:0000313" key="1">
    <source>
        <dbReference type="EnsemblPlants" id="Bo8g025540.1"/>
    </source>
</evidence>
<organism evidence="1 2">
    <name type="scientific">Brassica oleracea var. oleracea</name>
    <dbReference type="NCBI Taxonomy" id="109376"/>
    <lineage>
        <taxon>Eukaryota</taxon>
        <taxon>Viridiplantae</taxon>
        <taxon>Streptophyta</taxon>
        <taxon>Embryophyta</taxon>
        <taxon>Tracheophyta</taxon>
        <taxon>Spermatophyta</taxon>
        <taxon>Magnoliopsida</taxon>
        <taxon>eudicotyledons</taxon>
        <taxon>Gunneridae</taxon>
        <taxon>Pentapetalae</taxon>
        <taxon>rosids</taxon>
        <taxon>malvids</taxon>
        <taxon>Brassicales</taxon>
        <taxon>Brassicaceae</taxon>
        <taxon>Brassiceae</taxon>
        <taxon>Brassica</taxon>
    </lineage>
</organism>
<dbReference type="HOGENOM" id="CLU_1273807_0_0_1"/>
<dbReference type="AlphaFoldDB" id="A0A0D3DKG4"/>
<dbReference type="EnsemblPlants" id="Bo8g025540.1">
    <property type="protein sequence ID" value="Bo8g025540.1"/>
    <property type="gene ID" value="Bo8g025540"/>
</dbReference>
<reference evidence="1" key="2">
    <citation type="submission" date="2015-03" db="UniProtKB">
        <authorList>
            <consortium name="EnsemblPlants"/>
        </authorList>
    </citation>
    <scope>IDENTIFICATION</scope>
</reference>
<dbReference type="Gramene" id="Bo8g025540.1">
    <property type="protein sequence ID" value="Bo8g025540.1"/>
    <property type="gene ID" value="Bo8g025540"/>
</dbReference>
<name>A0A0D3DKG4_BRAOL</name>
<reference evidence="1 2" key="1">
    <citation type="journal article" date="2014" name="Genome Biol.">
        <title>Transcriptome and methylome profiling reveals relics of genome dominance in the mesopolyploid Brassica oleracea.</title>
        <authorList>
            <person name="Parkin I.A."/>
            <person name="Koh C."/>
            <person name="Tang H."/>
            <person name="Robinson S.J."/>
            <person name="Kagale S."/>
            <person name="Clarke W.E."/>
            <person name="Town C.D."/>
            <person name="Nixon J."/>
            <person name="Krishnakumar V."/>
            <person name="Bidwell S.L."/>
            <person name="Denoeud F."/>
            <person name="Belcram H."/>
            <person name="Links M.G."/>
            <person name="Just J."/>
            <person name="Clarke C."/>
            <person name="Bender T."/>
            <person name="Huebert T."/>
            <person name="Mason A.S."/>
            <person name="Pires J.C."/>
            <person name="Barker G."/>
            <person name="Moore J."/>
            <person name="Walley P.G."/>
            <person name="Manoli S."/>
            <person name="Batley J."/>
            <person name="Edwards D."/>
            <person name="Nelson M.N."/>
            <person name="Wang X."/>
            <person name="Paterson A.H."/>
            <person name="King G."/>
            <person name="Bancroft I."/>
            <person name="Chalhoub B."/>
            <person name="Sharpe A.G."/>
        </authorList>
    </citation>
    <scope>NUCLEOTIDE SEQUENCE</scope>
    <source>
        <strain evidence="1 2">cv. TO1000</strain>
    </source>
</reference>
<proteinExistence type="predicted"/>
<dbReference type="Proteomes" id="UP000032141">
    <property type="component" value="Chromosome C8"/>
</dbReference>
<keyword evidence="2" id="KW-1185">Reference proteome</keyword>
<accession>A0A0D3DKG4</accession>
<dbReference type="eggNOG" id="ENOG502QSSK">
    <property type="taxonomic scope" value="Eukaryota"/>
</dbReference>
<protein>
    <submittedName>
        <fullName evidence="1">Uncharacterized protein</fullName>
    </submittedName>
</protein>
<sequence length="219" mass="24682">MKGCLRTPFEDQAEHSSRVNQEIELLVHVRLVNQVPVMETEHVENNASEFLSAESSEFKKFSGASRLGLLIYSLLGRFTLFPLTAETISGLPFSRQVIGAVVAQLFWLCMKAVLSFIAKDVVTKGLDHDNFVLSIRSSRLESSLKELLEIKSKKLDTELVRSQLRGCFHALLCFPGRVLAAANIARLGIARDDREMTRMISKTRQAMKFWPQIKAREDG</sequence>
<evidence type="ECO:0000313" key="2">
    <source>
        <dbReference type="Proteomes" id="UP000032141"/>
    </source>
</evidence>